<keyword evidence="3" id="KW-0804">Transcription</keyword>
<organism evidence="6 8">
    <name type="scientific">Thalassovita autumnalis</name>
    <dbReference type="NCBI Taxonomy" id="2072972"/>
    <lineage>
        <taxon>Bacteria</taxon>
        <taxon>Pseudomonadati</taxon>
        <taxon>Pseudomonadota</taxon>
        <taxon>Alphaproteobacteria</taxon>
        <taxon>Rhodobacterales</taxon>
        <taxon>Roseobacteraceae</taxon>
        <taxon>Thalassovita</taxon>
    </lineage>
</organism>
<sequence>MKVLDQTDRDIINVLAADARAPLAEIGKTVGLSGPAVGERLRRLQEAGVIEGFTARIDPEALGYTMEAIVRIKPRSKQMHAVEEMIRLEPRLTACDRVTGEDCFVARLMLVKVSELDEILLPLHERAETHTSIVKSSLIRNRLPDLDPKPNKGRKT</sequence>
<dbReference type="InterPro" id="IPR036390">
    <property type="entry name" value="WH_DNA-bd_sf"/>
</dbReference>
<evidence type="ECO:0000256" key="1">
    <source>
        <dbReference type="ARBA" id="ARBA00023015"/>
    </source>
</evidence>
<evidence type="ECO:0000313" key="7">
    <source>
        <dbReference type="Proteomes" id="UP000051086"/>
    </source>
</evidence>
<dbReference type="InterPro" id="IPR011008">
    <property type="entry name" value="Dimeric_a/b-barrel"/>
</dbReference>
<keyword evidence="1" id="KW-0805">Transcription regulation</keyword>
<keyword evidence="2" id="KW-0238">DNA-binding</keyword>
<dbReference type="GO" id="GO:0043565">
    <property type="term" value="F:sequence-specific DNA binding"/>
    <property type="evidence" value="ECO:0007669"/>
    <property type="project" value="InterPro"/>
</dbReference>
<dbReference type="Gene3D" id="3.30.70.920">
    <property type="match status" value="1"/>
</dbReference>
<dbReference type="InterPro" id="IPR000485">
    <property type="entry name" value="AsnC-type_HTH_dom"/>
</dbReference>
<name>A0A0P1FGB1_9RHOB</name>
<dbReference type="GO" id="GO:0043200">
    <property type="term" value="P:response to amino acid"/>
    <property type="evidence" value="ECO:0007669"/>
    <property type="project" value="TreeGrafter"/>
</dbReference>
<dbReference type="InterPro" id="IPR019887">
    <property type="entry name" value="Tscrpt_reg_AsnC/Lrp_C"/>
</dbReference>
<evidence type="ECO:0000256" key="2">
    <source>
        <dbReference type="ARBA" id="ARBA00023125"/>
    </source>
</evidence>
<dbReference type="PROSITE" id="PS50956">
    <property type="entry name" value="HTH_ASNC_2"/>
    <property type="match status" value="1"/>
</dbReference>
<dbReference type="Pfam" id="PF01037">
    <property type="entry name" value="AsnC_trans_reg"/>
    <property type="match status" value="1"/>
</dbReference>
<dbReference type="Proteomes" id="UP000051887">
    <property type="component" value="Unassembled WGS sequence"/>
</dbReference>
<dbReference type="SUPFAM" id="SSF46785">
    <property type="entry name" value="Winged helix' DNA-binding domain"/>
    <property type="match status" value="1"/>
</dbReference>
<evidence type="ECO:0000259" key="4">
    <source>
        <dbReference type="PROSITE" id="PS50956"/>
    </source>
</evidence>
<dbReference type="PRINTS" id="PR00033">
    <property type="entry name" value="HTHASNC"/>
</dbReference>
<dbReference type="RefSeq" id="WP_058242424.1">
    <property type="nucleotide sequence ID" value="NZ_CYSB01000028.1"/>
</dbReference>
<reference evidence="6 8" key="2">
    <citation type="submission" date="2015-09" db="EMBL/GenBank/DDBJ databases">
        <authorList>
            <consortium name="Swine Surveillance"/>
        </authorList>
    </citation>
    <scope>NUCLEOTIDE SEQUENCE [LARGE SCALE GENOMIC DNA]</scope>
    <source>
        <strain evidence="6 8">5120</strain>
    </source>
</reference>
<feature type="domain" description="HTH asnC-type" evidence="4">
    <location>
        <begin position="4"/>
        <end position="65"/>
    </location>
</feature>
<dbReference type="EMBL" id="CYSB01000028">
    <property type="protein sequence ID" value="CUH67030.1"/>
    <property type="molecule type" value="Genomic_DNA"/>
</dbReference>
<accession>A0A0P1FGB1</accession>
<dbReference type="OrthoDB" id="9809462at2"/>
<keyword evidence="7" id="KW-1185">Reference proteome</keyword>
<evidence type="ECO:0000313" key="6">
    <source>
        <dbReference type="EMBL" id="CUH71108.1"/>
    </source>
</evidence>
<evidence type="ECO:0000313" key="8">
    <source>
        <dbReference type="Proteomes" id="UP000051887"/>
    </source>
</evidence>
<dbReference type="Pfam" id="PF13404">
    <property type="entry name" value="HTH_AsnC-type"/>
    <property type="match status" value="1"/>
</dbReference>
<dbReference type="Proteomes" id="UP000051086">
    <property type="component" value="Unassembled WGS sequence"/>
</dbReference>
<reference evidence="5 7" key="1">
    <citation type="submission" date="2015-09" db="EMBL/GenBank/DDBJ databases">
        <authorList>
            <person name="Rodrigo-Torres L."/>
            <person name="Arahal D.R."/>
        </authorList>
    </citation>
    <scope>NUCLEOTIDE SEQUENCE [LARGE SCALE GENOMIC DNA]</scope>
    <source>
        <strain evidence="5 7">CECT 5118</strain>
    </source>
</reference>
<dbReference type="AlphaFoldDB" id="A0A0P1FGB1"/>
<dbReference type="InterPro" id="IPR019885">
    <property type="entry name" value="Tscrpt_reg_HTH_AsnC-type_CS"/>
</dbReference>
<dbReference type="PANTHER" id="PTHR30154:SF51">
    <property type="entry name" value="ASNC-FAMILY TRANSCRIPTIONAL REGULATORY PROTEIN"/>
    <property type="match status" value="1"/>
</dbReference>
<proteinExistence type="predicted"/>
<dbReference type="PROSITE" id="PS00519">
    <property type="entry name" value="HTH_ASNC_1"/>
    <property type="match status" value="1"/>
</dbReference>
<dbReference type="SUPFAM" id="SSF54909">
    <property type="entry name" value="Dimeric alpha+beta barrel"/>
    <property type="match status" value="1"/>
</dbReference>
<gene>
    <name evidence="6" type="primary">lrpC_1</name>
    <name evidence="5" type="synonym">lrpC_2</name>
    <name evidence="5" type="ORF">TL5118_01998</name>
    <name evidence="6" type="ORF">TL5120_00888</name>
</gene>
<protein>
    <submittedName>
        <fullName evidence="6">HTH-type transcriptional regulator LrpC</fullName>
    </submittedName>
</protein>
<dbReference type="EMBL" id="CYSC01000016">
    <property type="protein sequence ID" value="CUH71108.1"/>
    <property type="molecule type" value="Genomic_DNA"/>
</dbReference>
<dbReference type="PANTHER" id="PTHR30154">
    <property type="entry name" value="LEUCINE-RESPONSIVE REGULATORY PROTEIN"/>
    <property type="match status" value="1"/>
</dbReference>
<dbReference type="InterPro" id="IPR036388">
    <property type="entry name" value="WH-like_DNA-bd_sf"/>
</dbReference>
<dbReference type="InterPro" id="IPR019888">
    <property type="entry name" value="Tscrpt_reg_AsnC-like"/>
</dbReference>
<dbReference type="SMART" id="SM00344">
    <property type="entry name" value="HTH_ASNC"/>
    <property type="match status" value="1"/>
</dbReference>
<dbReference type="Gene3D" id="1.10.10.10">
    <property type="entry name" value="Winged helix-like DNA-binding domain superfamily/Winged helix DNA-binding domain"/>
    <property type="match status" value="1"/>
</dbReference>
<dbReference type="GO" id="GO:0005829">
    <property type="term" value="C:cytosol"/>
    <property type="evidence" value="ECO:0007669"/>
    <property type="project" value="TreeGrafter"/>
</dbReference>
<evidence type="ECO:0000256" key="3">
    <source>
        <dbReference type="ARBA" id="ARBA00023163"/>
    </source>
</evidence>
<evidence type="ECO:0000313" key="5">
    <source>
        <dbReference type="EMBL" id="CUH67030.1"/>
    </source>
</evidence>